<dbReference type="Pfam" id="PF09806">
    <property type="entry name" value="CDK2AP"/>
    <property type="match status" value="1"/>
</dbReference>
<dbReference type="Gene3D" id="6.10.140.1300">
    <property type="match status" value="1"/>
</dbReference>
<dbReference type="GO" id="GO:0006915">
    <property type="term" value="P:apoptotic process"/>
    <property type="evidence" value="ECO:0007669"/>
    <property type="project" value="UniProtKB-KW"/>
</dbReference>
<feature type="region of interest" description="Disordered" evidence="9">
    <location>
        <begin position="836"/>
        <end position="907"/>
    </location>
</feature>
<dbReference type="EMBL" id="CAJNOQ010000096">
    <property type="protein sequence ID" value="CAF0755681.1"/>
    <property type="molecule type" value="Genomic_DNA"/>
</dbReference>
<dbReference type="Gene3D" id="2.30.29.30">
    <property type="entry name" value="Pleckstrin-homology domain (PH domain)/Phosphotyrosine-binding domain (PTB)"/>
    <property type="match status" value="1"/>
</dbReference>
<dbReference type="InterPro" id="IPR050868">
    <property type="entry name" value="ELMO_domain-containing"/>
</dbReference>
<dbReference type="PANTHER" id="PTHR12771">
    <property type="entry name" value="ENGULFMENT AND CELL MOTILITY"/>
    <property type="match status" value="1"/>
</dbReference>
<dbReference type="InterPro" id="IPR017266">
    <property type="entry name" value="DOC_1/2"/>
</dbReference>
<evidence type="ECO:0000313" key="12">
    <source>
        <dbReference type="EMBL" id="CAF3535960.1"/>
    </source>
</evidence>
<keyword evidence="4" id="KW-0053">Apoptosis</keyword>
<organism evidence="11 13">
    <name type="scientific">Didymodactylos carnosus</name>
    <dbReference type="NCBI Taxonomy" id="1234261"/>
    <lineage>
        <taxon>Eukaryota</taxon>
        <taxon>Metazoa</taxon>
        <taxon>Spiralia</taxon>
        <taxon>Gnathifera</taxon>
        <taxon>Rotifera</taxon>
        <taxon>Eurotatoria</taxon>
        <taxon>Bdelloidea</taxon>
        <taxon>Philodinida</taxon>
        <taxon>Philodinidae</taxon>
        <taxon>Didymodactylos</taxon>
    </lineage>
</organism>
<evidence type="ECO:0000256" key="3">
    <source>
        <dbReference type="ARBA" id="ARBA00022553"/>
    </source>
</evidence>
<feature type="compositionally biased region" description="Pro residues" evidence="9">
    <location>
        <begin position="876"/>
        <end position="889"/>
    </location>
</feature>
<dbReference type="Pfam" id="PF11841">
    <property type="entry name" value="ELMO_ARM"/>
    <property type="match status" value="1"/>
</dbReference>
<proteinExistence type="inferred from homology"/>
<comment type="caution">
    <text evidence="11">The sequence shown here is derived from an EMBL/GenBank/DDBJ whole genome shotgun (WGS) entry which is preliminary data.</text>
</comment>
<evidence type="ECO:0000313" key="13">
    <source>
        <dbReference type="Proteomes" id="UP000663829"/>
    </source>
</evidence>
<evidence type="ECO:0000256" key="9">
    <source>
        <dbReference type="SAM" id="MobiDB-lite"/>
    </source>
</evidence>
<dbReference type="Proteomes" id="UP000681722">
    <property type="component" value="Unassembled WGS sequence"/>
</dbReference>
<dbReference type="InterPro" id="IPR024574">
    <property type="entry name" value="ELMO_ARM"/>
</dbReference>
<keyword evidence="6" id="KW-0729">SH3-binding</keyword>
<dbReference type="GO" id="GO:0017124">
    <property type="term" value="F:SH3 domain binding"/>
    <property type="evidence" value="ECO:0007669"/>
    <property type="project" value="UniProtKB-KW"/>
</dbReference>
<feature type="region of interest" description="Disordered" evidence="9">
    <location>
        <begin position="339"/>
        <end position="360"/>
    </location>
</feature>
<keyword evidence="5" id="KW-0581">Phagocytosis</keyword>
<dbReference type="AlphaFoldDB" id="A0A813PYK5"/>
<reference evidence="11" key="1">
    <citation type="submission" date="2021-02" db="EMBL/GenBank/DDBJ databases">
        <authorList>
            <person name="Nowell W R."/>
        </authorList>
    </citation>
    <scope>NUCLEOTIDE SEQUENCE</scope>
</reference>
<evidence type="ECO:0000256" key="7">
    <source>
        <dbReference type="ARBA" id="ARBA00023242"/>
    </source>
</evidence>
<dbReference type="EMBL" id="CAJOBC010000096">
    <property type="protein sequence ID" value="CAF3535960.1"/>
    <property type="molecule type" value="Genomic_DNA"/>
</dbReference>
<dbReference type="GO" id="GO:0048870">
    <property type="term" value="P:cell motility"/>
    <property type="evidence" value="ECO:0007669"/>
    <property type="project" value="TreeGrafter"/>
</dbReference>
<gene>
    <name evidence="11" type="ORF">GPM918_LOCUS1096</name>
    <name evidence="12" type="ORF">SRO942_LOCUS1096</name>
</gene>
<sequence length="964" mass="110894">MTNPLSSTKLDNTKIKIGVHWKDSHGKHSASPRLPKLLELDQNIPLSTYVNNICLEWGVAEPDHYSLRFDDSHKFVTEQNRHLIPTGQVFYLSYSYTYEVQDIMKLLFSPDQNQRSKAMDRLKLASVDATFVIDFIQRNGLNLLIQLMNEMKNSDEFFSYTPDLLRSIYQIMTNQHPVNWDKIDYVQNILDKLIPLINGPVCLHSSIICPSIMILHSIIASRSYHTERALQELQVKSLFEYCGKLYDTETQYYALSLINLLMSKGDQSMRSSVVKLMSNSVLCNSFKELVEMIVSYNINNDEVSPGLELMIQSIKKSVEMINKIQRCAFDNDSTTAHCTTSPNQQHDLNNNGNNNNNTDNVRRSEALQRNYERLGFQNLKEPIKDFQVVPPGILSLENLNYFCTSQKNDFIRFVLENSCKTVENQCPLIRSAVVVTKILCELFRIGVDPAEDQTIEDYFLLFYTIPIFFEQCFVKCTLLFNKTWKEMRAKQSDFDIVVPIIKEQIFNSLSDVTLNVNEQRNISAIKKVLPSYFPAMVLSSPPLSPTSPTMYISSLSTIPSITAQRFTFEFFCDRLNFFNYKEISKRFDENELQCEKVLMKLPVVETLKEHLRPHIELLTRQNRLKIMKKGQIFMTYENRTGVKKIKNRLMYWQLLKNEKGVQCSEAGGTLTKGSRDGNTTINGTLTRTTILIENIRVVQCNMDQNNTHDRTAKMNRHSNSHVTITIFTQNDINYTLYAENEYDMYCWSDGFNILLNRHMESFYAKEDMESLLNLQCQLQMLELDINSITLPEQSLAKPSRLPPSRSLTTSTKILFLFKIYSCMDQVETMDLTMDLSMRSQKQPHHSQSQPQTRPILNPMAAGRNLPTVSIGIGQPLAPPLPPPPPPPPKQQSQQQQQYSTPTSTRVLSQSKYAQLLNVIEEMGKDIKPTYAGNKNSAERLRRAIASARVLVRECQLECDRNSRP</sequence>
<feature type="compositionally biased region" description="Low complexity" evidence="9">
    <location>
        <begin position="349"/>
        <end position="359"/>
    </location>
</feature>
<dbReference type="Pfam" id="PF04727">
    <property type="entry name" value="ELMO_CED12"/>
    <property type="match status" value="1"/>
</dbReference>
<keyword evidence="13" id="KW-1185">Reference proteome</keyword>
<evidence type="ECO:0000259" key="10">
    <source>
        <dbReference type="PROSITE" id="PS51335"/>
    </source>
</evidence>
<dbReference type="SUPFAM" id="SSF48371">
    <property type="entry name" value="ARM repeat"/>
    <property type="match status" value="1"/>
</dbReference>
<dbReference type="InterPro" id="IPR001849">
    <property type="entry name" value="PH_domain"/>
</dbReference>
<dbReference type="InterPro" id="IPR006816">
    <property type="entry name" value="ELMO_dom"/>
</dbReference>
<comment type="similarity">
    <text evidence="2">Belongs to the CDK2AP family.</text>
</comment>
<dbReference type="GO" id="GO:0006909">
    <property type="term" value="P:phagocytosis"/>
    <property type="evidence" value="ECO:0007669"/>
    <property type="project" value="UniProtKB-KW"/>
</dbReference>
<evidence type="ECO:0000256" key="6">
    <source>
        <dbReference type="ARBA" id="ARBA00023036"/>
    </source>
</evidence>
<dbReference type="OrthoDB" id="28413at2759"/>
<dbReference type="GO" id="GO:0005886">
    <property type="term" value="C:plasma membrane"/>
    <property type="evidence" value="ECO:0007669"/>
    <property type="project" value="TreeGrafter"/>
</dbReference>
<comment type="function">
    <text evidence="8">Involved in cytoskeletal rearrangements required for phagocytosis of apoptotic cells and cell motility. Acts in association with DOCK1 and CRK. Was initially proposed to be required in complex with DOCK1 to activate Rac Rho small GTPases. May enhance the guanine nucleotide exchange factor (GEF) activity of DOCK1.</text>
</comment>
<evidence type="ECO:0000256" key="4">
    <source>
        <dbReference type="ARBA" id="ARBA00022703"/>
    </source>
</evidence>
<comment type="subcellular location">
    <subcellularLocation>
        <location evidence="1">Nucleus</location>
    </subcellularLocation>
</comment>
<evidence type="ECO:0000256" key="2">
    <source>
        <dbReference type="ARBA" id="ARBA00008485"/>
    </source>
</evidence>
<dbReference type="GO" id="GO:0005634">
    <property type="term" value="C:nucleus"/>
    <property type="evidence" value="ECO:0007669"/>
    <property type="project" value="UniProtKB-SubCell"/>
</dbReference>
<evidence type="ECO:0000256" key="1">
    <source>
        <dbReference type="ARBA" id="ARBA00004123"/>
    </source>
</evidence>
<dbReference type="InterPro" id="IPR016024">
    <property type="entry name" value="ARM-type_fold"/>
</dbReference>
<name>A0A813PYK5_9BILA</name>
<dbReference type="GO" id="GO:0007015">
    <property type="term" value="P:actin filament organization"/>
    <property type="evidence" value="ECO:0007669"/>
    <property type="project" value="TreeGrafter"/>
</dbReference>
<dbReference type="PANTHER" id="PTHR12771:SF56">
    <property type="entry name" value="CED-12"/>
    <property type="match status" value="1"/>
</dbReference>
<evidence type="ECO:0000313" key="11">
    <source>
        <dbReference type="EMBL" id="CAF0755681.1"/>
    </source>
</evidence>
<feature type="compositionally biased region" description="Polar residues" evidence="9">
    <location>
        <begin position="898"/>
        <end position="907"/>
    </location>
</feature>
<feature type="domain" description="ELMO" evidence="10">
    <location>
        <begin position="343"/>
        <end position="509"/>
    </location>
</feature>
<dbReference type="Gene3D" id="1.25.10.10">
    <property type="entry name" value="Leucine-rich Repeat Variant"/>
    <property type="match status" value="1"/>
</dbReference>
<feature type="compositionally biased region" description="Polar residues" evidence="9">
    <location>
        <begin position="339"/>
        <end position="348"/>
    </location>
</feature>
<keyword evidence="3" id="KW-0597">Phosphoprotein</keyword>
<accession>A0A813PYK5</accession>
<protein>
    <recommendedName>
        <fullName evidence="10">ELMO domain-containing protein</fullName>
    </recommendedName>
</protein>
<keyword evidence="7" id="KW-0539">Nucleus</keyword>
<dbReference type="Pfam" id="PF16457">
    <property type="entry name" value="PH_12"/>
    <property type="match status" value="1"/>
</dbReference>
<dbReference type="Proteomes" id="UP000663829">
    <property type="component" value="Unassembled WGS sequence"/>
</dbReference>
<dbReference type="InterPro" id="IPR011989">
    <property type="entry name" value="ARM-like"/>
</dbReference>
<evidence type="ECO:0000256" key="5">
    <source>
        <dbReference type="ARBA" id="ARBA00022907"/>
    </source>
</evidence>
<evidence type="ECO:0000256" key="8">
    <source>
        <dbReference type="ARBA" id="ARBA00024863"/>
    </source>
</evidence>
<dbReference type="InterPro" id="IPR011993">
    <property type="entry name" value="PH-like_dom_sf"/>
</dbReference>
<dbReference type="PROSITE" id="PS51335">
    <property type="entry name" value="ELMO"/>
    <property type="match status" value="1"/>
</dbReference>